<dbReference type="PANTHER" id="PTHR43283:SF11">
    <property type="entry name" value="BETA-LACTAMASE-RELATED DOMAIN-CONTAINING PROTEIN"/>
    <property type="match status" value="1"/>
</dbReference>
<dbReference type="AlphaFoldDB" id="A0A1I1WCE9"/>
<dbReference type="InterPro" id="IPR001466">
    <property type="entry name" value="Beta-lactam-related"/>
</dbReference>
<sequence>MIGRRMTFRIFLIVFVLCLTKGRLVVRASDKETTDWLMRVKSMDLSQKISLILFPMIHERDGTVIFPKAESIPQGGWSNIPLLNGLNGFKTSNILAPFPDVRAVGCVKDSFLRDILREDLMQYMARKQIVGILASNKYLFEVAKNHLPSVYSQNSLALWLFSKSEGNFRCIPAVPLTNNFFSYLRPIKRLGDYDTSEFIVKKHNNRTQKVKDSFEERVKKGTIFLTFDYAEDFKRLLRAYENRLLNEEDLDIGCSIILKHILECGSVVKPSDRKSFDLSIIEYARRSAFEKGIRFFGQKKEPFLPTDLSSVKIKIVSDVPDKYYSPFIAMLQNHFTVEKNDSVSVNYVVWLCEKQEITEANISKKSQEIRLQNPEAKIALLVADPSDYFKVNGFPEEIDALYTGTSEWDMVWEFLAQALFAGINVEEVRNFEDWYEGIRSFSLSIIKSRLKFGVPEEVSMITDSLIKIDSLMLKAIQEKALPGGQIVVARNGVVVWNKAYGFHTYEKKQPVLTSDIYDLASITKIAATVPALMKLYDDNKWELKDTLGRFLPQLNSTEKASLTIEELLLHESGLASYIPFYLQAVDETKLKGRLFANRYSWLYNIKLDDYIYLNRTVTYRKDVFSHKPDTLFSVPVAQNWFMNKNYLDSIMQQVLESPLHQKGRYRYSDLGFYLLGKMITELTNSSLDTFTYEYFYGPMGMKNTAFRPLEHFEKERIVPTENDKAFRKQLLHGWVQDPGAAMMGGVAGHAGLFANALDIAKMMQLYLNGGHYGGKEYIKSNTIKLFTSRHNDKNRRGLGFDKPESDTTKVNPVSSFASPASFGHSGFTGTLAWADPLTGIVYVFLSNRVHPNQYNKKLIEENYRTTIQDIIYNSIIGFNEKFEWENDKTKEEYWFLN</sequence>
<keyword evidence="1" id="KW-0378">Hydrolase</keyword>
<evidence type="ECO:0000313" key="3">
    <source>
        <dbReference type="EMBL" id="SFD92875.1"/>
    </source>
</evidence>
<dbReference type="Pfam" id="PF00144">
    <property type="entry name" value="Beta-lactamase"/>
    <property type="match status" value="1"/>
</dbReference>
<dbReference type="PANTHER" id="PTHR43283">
    <property type="entry name" value="BETA-LACTAMASE-RELATED"/>
    <property type="match status" value="1"/>
</dbReference>
<dbReference type="STRING" id="385682.SAMN05444380_10446"/>
<evidence type="ECO:0000313" key="4">
    <source>
        <dbReference type="Proteomes" id="UP000181976"/>
    </source>
</evidence>
<dbReference type="SUPFAM" id="SSF56601">
    <property type="entry name" value="beta-lactamase/transpeptidase-like"/>
    <property type="match status" value="1"/>
</dbReference>
<keyword evidence="4" id="KW-1185">Reference proteome</keyword>
<evidence type="ECO:0000256" key="1">
    <source>
        <dbReference type="ARBA" id="ARBA00022801"/>
    </source>
</evidence>
<dbReference type="InterPro" id="IPR050789">
    <property type="entry name" value="Diverse_Enzym_Activities"/>
</dbReference>
<dbReference type="Gene3D" id="3.40.710.10">
    <property type="entry name" value="DD-peptidase/beta-lactamase superfamily"/>
    <property type="match status" value="1"/>
</dbReference>
<dbReference type="EMBL" id="FONA01000004">
    <property type="protein sequence ID" value="SFD92875.1"/>
    <property type="molecule type" value="Genomic_DNA"/>
</dbReference>
<dbReference type="eggNOG" id="COG1680">
    <property type="taxonomic scope" value="Bacteria"/>
</dbReference>
<protein>
    <submittedName>
        <fullName evidence="3">CubicO group peptidase, beta-lactamase class C family</fullName>
    </submittedName>
</protein>
<dbReference type="InParanoid" id="A0A1I1WCE9"/>
<proteinExistence type="predicted"/>
<gene>
    <name evidence="3" type="ORF">SAMN05444380_10446</name>
</gene>
<dbReference type="GO" id="GO:0016787">
    <property type="term" value="F:hydrolase activity"/>
    <property type="evidence" value="ECO:0007669"/>
    <property type="project" value="UniProtKB-KW"/>
</dbReference>
<organism evidence="3 4">
    <name type="scientific">Thermophagus xiamenensis</name>
    <dbReference type="NCBI Taxonomy" id="385682"/>
    <lineage>
        <taxon>Bacteria</taxon>
        <taxon>Pseudomonadati</taxon>
        <taxon>Bacteroidota</taxon>
        <taxon>Bacteroidia</taxon>
        <taxon>Marinilabiliales</taxon>
        <taxon>Marinilabiliaceae</taxon>
        <taxon>Thermophagus</taxon>
    </lineage>
</organism>
<evidence type="ECO:0000259" key="2">
    <source>
        <dbReference type="Pfam" id="PF00144"/>
    </source>
</evidence>
<dbReference type="InterPro" id="IPR012338">
    <property type="entry name" value="Beta-lactam/transpept-like"/>
</dbReference>
<feature type="domain" description="Beta-lactamase-related" evidence="2">
    <location>
        <begin position="474"/>
        <end position="857"/>
    </location>
</feature>
<accession>A0A1I1WCE9</accession>
<reference evidence="3 4" key="1">
    <citation type="submission" date="2016-10" db="EMBL/GenBank/DDBJ databases">
        <authorList>
            <person name="de Groot N.N."/>
        </authorList>
    </citation>
    <scope>NUCLEOTIDE SEQUENCE [LARGE SCALE GENOMIC DNA]</scope>
    <source>
        <strain evidence="3 4">DSM 19012</strain>
    </source>
</reference>
<name>A0A1I1WCE9_9BACT</name>
<dbReference type="Proteomes" id="UP000181976">
    <property type="component" value="Unassembled WGS sequence"/>
</dbReference>